<keyword evidence="3" id="KW-1185">Reference proteome</keyword>
<name>A0A3A1YVD0_9GAMM</name>
<dbReference type="OrthoDB" id="9816113at2"/>
<dbReference type="Proteomes" id="UP000265916">
    <property type="component" value="Unassembled WGS sequence"/>
</dbReference>
<accession>A0A3A1YVD0</accession>
<evidence type="ECO:0000259" key="1">
    <source>
        <dbReference type="Pfam" id="PF01755"/>
    </source>
</evidence>
<evidence type="ECO:0000313" key="3">
    <source>
        <dbReference type="Proteomes" id="UP000265916"/>
    </source>
</evidence>
<dbReference type="Pfam" id="PF01755">
    <property type="entry name" value="Glyco_transf_25"/>
    <property type="match status" value="1"/>
</dbReference>
<dbReference type="CDD" id="cd06532">
    <property type="entry name" value="Glyco_transf_25"/>
    <property type="match status" value="1"/>
</dbReference>
<evidence type="ECO:0000313" key="2">
    <source>
        <dbReference type="EMBL" id="RIY40017.1"/>
    </source>
</evidence>
<sequence length="1310" mass="150145">MTKLPLLASIPKFVIEMPTGNKPELDFFHQPYAAMFTPIKGVDIVKLMLERGQISQEMANLYHPAFEFDINAPGFTTDEYEHAPFLKALQPYFDFYKYKEQCSPLPSTVLSIQSVNEAISVNNLLAHVALDPNIANGQWVLVCEDQVNLHPEWAWRLESILASYGLSGQLQRDLCTQEQLVALEQRTTAEERQYLNNTKYIFLSYDKNASFAQLSKEELDNLGIYPESQIDTDVSSYTYKLNSILGQQEINPSNVFNFYRGAFFLIRKPALSEKIAPSVIRALDKLTYGQAFTTLNSSGIVKVQSLNGDNTHESVPLAVSEQAIARQQADLPEYLKQTTANWQEYHTLLPFDGNLYWTKDAVHFIMEFTTHSVAMANPALGVHTRKDNANNLHDAQAQQLALQASMALGFEQQSHAITSHGYDYLSNIRKYVMTTTDNQQYLGRFFSQENTKNFTAWPLPSIEKWDLEQVEQSYYYPIDMQRSQPVQPRLETTALTLAQRELLLSIVNDQTIADDDFVLIAKDRALLRPSWYNTLNKAIGFMHQRYPECNLLFTGIGAVESGFRPIDDPNFNTKLELLRKNNLHTQQQDWVHPLGADLEAAVSSSYIFSEYPLVLIRKKALTQKLQADDYRDRSKLYLDRYASLFEFKVGSCLWLNPSLALVYSQEKISQNPSAATQEDHSVDYLLHGEVEQQDLNKLIAEYPGKPQDMQQALIQAQIERINPLPATKLPTDEDITRADYYKTGELNAPYVPENLDTSDLTAEQAAKIAADKPWYFGTDVPITELIAQQEPELQAKIQQKSPELQNLAGYARAGFLPDKLAKVKKYVINLPSSVDRLQAFMQQSHIADFYVHHAVIGKNLNQEEKEAAFDIPRYHARYNREMQPGEYGCSLSHTQILRKALYDPELDLDDWVMIIEDDTKLHPDWYNLLNQILIYVEYHLRDRVMIINGAQNQVPHFNFLEPEEFCSVHSLNSIVPGYHEIAPDTLGIGLLQKPFPAGAGFYLIKKRLLVAERKRIEGKIDWVGDDIAAYYRFRPGMFAYTNPQMGYDDTALESILNAERIASLEREKIKLRSVPLTSPSEYLQASHYFVIQKSLSEEEINRKFPGFTIIPFKDYAALPRAEQEELFDFERFKQSYGREITPAELNLTLAHQAAWNHILQMPISNFTFHFIVEDDQELIHDYKYKLNCLCDYVDTRLDLDTLLIMTSNSIQEQSFENKLPYEQWEANHLFVPEDKYFHVNDEIDIGVTTRKTPNGSGSYIFLKFVPSVQHHYLTNGTKRFFLASDYVLGMPYSVKSIAVCQPPMTISSQK</sequence>
<proteinExistence type="predicted"/>
<dbReference type="RefSeq" id="WP_119530174.1">
    <property type="nucleotide sequence ID" value="NZ_JBHSSP010000027.1"/>
</dbReference>
<reference evidence="2 3" key="1">
    <citation type="submission" date="2017-08" db="EMBL/GenBank/DDBJ databases">
        <title>Reclassification of Bisgaard taxon 37 and 44.</title>
        <authorList>
            <person name="Christensen H."/>
        </authorList>
    </citation>
    <scope>NUCLEOTIDE SEQUENCE [LARGE SCALE GENOMIC DNA]</scope>
    <source>
        <strain evidence="2 3">111</strain>
    </source>
</reference>
<comment type="caution">
    <text evidence="2">The sequence shown here is derived from an EMBL/GenBank/DDBJ whole genome shotgun (WGS) entry which is preliminary data.</text>
</comment>
<dbReference type="InterPro" id="IPR002654">
    <property type="entry name" value="Glyco_trans_25"/>
</dbReference>
<organism evidence="2 3">
    <name type="scientific">Psittacicella hinzii</name>
    <dbReference type="NCBI Taxonomy" id="2028575"/>
    <lineage>
        <taxon>Bacteria</taxon>
        <taxon>Pseudomonadati</taxon>
        <taxon>Pseudomonadota</taxon>
        <taxon>Gammaproteobacteria</taxon>
        <taxon>Pasteurellales</taxon>
        <taxon>Psittacicellaceae</taxon>
        <taxon>Psittacicella</taxon>
    </lineage>
</organism>
<dbReference type="EMBL" id="NRJG01000020">
    <property type="protein sequence ID" value="RIY40017.1"/>
    <property type="molecule type" value="Genomic_DNA"/>
</dbReference>
<feature type="domain" description="Glycosyl transferase family 25" evidence="1">
    <location>
        <begin position="824"/>
        <end position="933"/>
    </location>
</feature>
<gene>
    <name evidence="2" type="ORF">CKF58_01240</name>
</gene>
<protein>
    <recommendedName>
        <fullName evidence="1">Glycosyl transferase family 25 domain-containing protein</fullName>
    </recommendedName>
</protein>